<dbReference type="Proteomes" id="UP000242705">
    <property type="component" value="Unassembled WGS sequence"/>
</dbReference>
<dbReference type="Pfam" id="PF09969">
    <property type="entry name" value="DUF2203"/>
    <property type="match status" value="1"/>
</dbReference>
<evidence type="ECO:0000313" key="2">
    <source>
        <dbReference type="Proteomes" id="UP000242705"/>
    </source>
</evidence>
<gene>
    <name evidence="1" type="ORF">C7B47_09490</name>
</gene>
<protein>
    <submittedName>
        <fullName evidence="1">DUF2203 domain-containing protein</fullName>
    </submittedName>
</protein>
<sequence length="141" mass="16177">MTRQFTLEEANQLLPLLREHLTRLRSLQDQARKNYEEMRDIREVGYRKDGNLIMLSDYQLAKKEFDQVVAEANQLLATINQLGCRVTDVEIGLVDFPAEINGQPVYLCWRVDEESVKYYHGLEEGYAGRKLIPGSASGQDA</sequence>
<dbReference type="InterPro" id="IPR018699">
    <property type="entry name" value="DUF2203"/>
</dbReference>
<dbReference type="PIRSF" id="PIRSF016498">
    <property type="entry name" value="UCP016498"/>
    <property type="match status" value="1"/>
</dbReference>
<proteinExistence type="predicted"/>
<name>A0A2T2WXJ3_SULTH</name>
<dbReference type="AlphaFoldDB" id="A0A2T2WXJ3"/>
<organism evidence="1 2">
    <name type="scientific">Sulfobacillus thermosulfidooxidans</name>
    <dbReference type="NCBI Taxonomy" id="28034"/>
    <lineage>
        <taxon>Bacteria</taxon>
        <taxon>Bacillati</taxon>
        <taxon>Bacillota</taxon>
        <taxon>Clostridia</taxon>
        <taxon>Eubacteriales</taxon>
        <taxon>Clostridiales Family XVII. Incertae Sedis</taxon>
        <taxon>Sulfobacillus</taxon>
    </lineage>
</organism>
<reference evidence="1 2" key="1">
    <citation type="journal article" date="2014" name="BMC Genomics">
        <title>Comparison of environmental and isolate Sulfobacillus genomes reveals diverse carbon, sulfur, nitrogen, and hydrogen metabolisms.</title>
        <authorList>
            <person name="Justice N.B."/>
            <person name="Norman A."/>
            <person name="Brown C.T."/>
            <person name="Singh A."/>
            <person name="Thomas B.C."/>
            <person name="Banfield J.F."/>
        </authorList>
    </citation>
    <scope>NUCLEOTIDE SEQUENCE [LARGE SCALE GENOMIC DNA]</scope>
    <source>
        <strain evidence="1">AMDSBA5</strain>
    </source>
</reference>
<dbReference type="EMBL" id="PXYX01000017">
    <property type="protein sequence ID" value="PSR26959.1"/>
    <property type="molecule type" value="Genomic_DNA"/>
</dbReference>
<comment type="caution">
    <text evidence="1">The sequence shown here is derived from an EMBL/GenBank/DDBJ whole genome shotgun (WGS) entry which is preliminary data.</text>
</comment>
<accession>A0A2T2WXJ3</accession>
<evidence type="ECO:0000313" key="1">
    <source>
        <dbReference type="EMBL" id="PSR26959.1"/>
    </source>
</evidence>